<evidence type="ECO:0000256" key="2">
    <source>
        <dbReference type="ARBA" id="ARBA00006337"/>
    </source>
</evidence>
<dbReference type="SMART" id="SM01091">
    <property type="entry name" value="CorC_HlyC"/>
    <property type="match status" value="1"/>
</dbReference>
<feature type="region of interest" description="Disordered" evidence="11">
    <location>
        <begin position="447"/>
        <end position="476"/>
    </location>
</feature>
<dbReference type="InterPro" id="IPR000644">
    <property type="entry name" value="CBS_dom"/>
</dbReference>
<feature type="transmembrane region" description="Helical" evidence="12">
    <location>
        <begin position="143"/>
        <end position="165"/>
    </location>
</feature>
<keyword evidence="7 9" id="KW-0129">CBS domain</keyword>
<dbReference type="InterPro" id="IPR046342">
    <property type="entry name" value="CBS_dom_sf"/>
</dbReference>
<dbReference type="InterPro" id="IPR016169">
    <property type="entry name" value="FAD-bd_PCMH_sub2"/>
</dbReference>
<evidence type="ECO:0000256" key="8">
    <source>
        <dbReference type="ARBA" id="ARBA00023136"/>
    </source>
</evidence>
<keyword evidence="6 10" id="KW-1133">Transmembrane helix</keyword>
<evidence type="ECO:0000256" key="11">
    <source>
        <dbReference type="SAM" id="MobiDB-lite"/>
    </source>
</evidence>
<dbReference type="PROSITE" id="PS51846">
    <property type="entry name" value="CNNM"/>
    <property type="match status" value="1"/>
</dbReference>
<evidence type="ECO:0000256" key="10">
    <source>
        <dbReference type="PROSITE-ProRule" id="PRU01193"/>
    </source>
</evidence>
<dbReference type="Proteomes" id="UP000823614">
    <property type="component" value="Unassembled WGS sequence"/>
</dbReference>
<dbReference type="EMBL" id="JADIMP010000035">
    <property type="protein sequence ID" value="MBO8441203.1"/>
    <property type="molecule type" value="Genomic_DNA"/>
</dbReference>
<dbReference type="InterPro" id="IPR044751">
    <property type="entry name" value="Ion_transp-like_CBS"/>
</dbReference>
<dbReference type="PANTHER" id="PTHR43099">
    <property type="entry name" value="UPF0053 PROTEIN YRKA"/>
    <property type="match status" value="1"/>
</dbReference>
<comment type="similarity">
    <text evidence="2">Belongs to the UPF0053 family.</text>
</comment>
<dbReference type="AlphaFoldDB" id="A0A9D9E6N3"/>
<evidence type="ECO:0000256" key="1">
    <source>
        <dbReference type="ARBA" id="ARBA00004651"/>
    </source>
</evidence>
<keyword evidence="3" id="KW-1003">Cell membrane</keyword>
<dbReference type="InterPro" id="IPR002550">
    <property type="entry name" value="CNNM"/>
</dbReference>
<dbReference type="CDD" id="cd04590">
    <property type="entry name" value="CBS_pair_CorC_HlyC_assoc"/>
    <property type="match status" value="1"/>
</dbReference>
<name>A0A9D9E6N3_9LACO</name>
<dbReference type="PANTHER" id="PTHR43099:SF2">
    <property type="entry name" value="UPF0053 PROTEIN YRKA"/>
    <property type="match status" value="1"/>
</dbReference>
<dbReference type="InterPro" id="IPR036318">
    <property type="entry name" value="FAD-bd_PCMH-like_sf"/>
</dbReference>
<dbReference type="Gene3D" id="3.10.580.10">
    <property type="entry name" value="CBS-domain"/>
    <property type="match status" value="1"/>
</dbReference>
<dbReference type="SMART" id="SM00116">
    <property type="entry name" value="CBS"/>
    <property type="match status" value="2"/>
</dbReference>
<evidence type="ECO:0000256" key="3">
    <source>
        <dbReference type="ARBA" id="ARBA00022475"/>
    </source>
</evidence>
<evidence type="ECO:0000256" key="12">
    <source>
        <dbReference type="SAM" id="Phobius"/>
    </source>
</evidence>
<dbReference type="Pfam" id="PF00571">
    <property type="entry name" value="CBS"/>
    <property type="match status" value="2"/>
</dbReference>
<accession>A0A9D9E6N3</accession>
<evidence type="ECO:0000256" key="7">
    <source>
        <dbReference type="ARBA" id="ARBA00023122"/>
    </source>
</evidence>
<feature type="transmembrane region" description="Helical" evidence="12">
    <location>
        <begin position="103"/>
        <end position="122"/>
    </location>
</feature>
<protein>
    <submittedName>
        <fullName evidence="15">HlyC/CorC family transporter</fullName>
    </submittedName>
</protein>
<evidence type="ECO:0000256" key="6">
    <source>
        <dbReference type="ARBA" id="ARBA00022989"/>
    </source>
</evidence>
<evidence type="ECO:0000313" key="15">
    <source>
        <dbReference type="EMBL" id="MBO8441203.1"/>
    </source>
</evidence>
<comment type="subcellular location">
    <subcellularLocation>
        <location evidence="1">Cell membrane</location>
        <topology evidence="1">Multi-pass membrane protein</topology>
    </subcellularLocation>
</comment>
<organism evidence="15 16">
    <name type="scientific">Candidatus Gallilactobacillus intestinavium</name>
    <dbReference type="NCBI Taxonomy" id="2840838"/>
    <lineage>
        <taxon>Bacteria</taxon>
        <taxon>Bacillati</taxon>
        <taxon>Bacillota</taxon>
        <taxon>Bacilli</taxon>
        <taxon>Lactobacillales</taxon>
        <taxon>Lactobacillaceae</taxon>
        <taxon>Lactobacillaceae incertae sedis</taxon>
        <taxon>Candidatus Gallilactobacillus</taxon>
    </lineage>
</organism>
<evidence type="ECO:0000256" key="5">
    <source>
        <dbReference type="ARBA" id="ARBA00022737"/>
    </source>
</evidence>
<proteinExistence type="inferred from homology"/>
<keyword evidence="4 10" id="KW-0812">Transmembrane</keyword>
<reference evidence="15" key="2">
    <citation type="journal article" date="2021" name="PeerJ">
        <title>Extensive microbial diversity within the chicken gut microbiome revealed by metagenomics and culture.</title>
        <authorList>
            <person name="Gilroy R."/>
            <person name="Ravi A."/>
            <person name="Getino M."/>
            <person name="Pursley I."/>
            <person name="Horton D.L."/>
            <person name="Alikhan N.F."/>
            <person name="Baker D."/>
            <person name="Gharbi K."/>
            <person name="Hall N."/>
            <person name="Watson M."/>
            <person name="Adriaenssens E.M."/>
            <person name="Foster-Nyarko E."/>
            <person name="Jarju S."/>
            <person name="Secka A."/>
            <person name="Antonio M."/>
            <person name="Oren A."/>
            <person name="Chaudhuri R.R."/>
            <person name="La Ragione R."/>
            <person name="Hildebrand F."/>
            <person name="Pallen M.J."/>
        </authorList>
    </citation>
    <scope>NUCLEOTIDE SEQUENCE</scope>
    <source>
        <strain evidence="15">C6-149</strain>
    </source>
</reference>
<dbReference type="PROSITE" id="PS51371">
    <property type="entry name" value="CBS"/>
    <property type="match status" value="2"/>
</dbReference>
<gene>
    <name evidence="15" type="ORF">IAA89_01940</name>
</gene>
<reference evidence="15" key="1">
    <citation type="submission" date="2020-10" db="EMBL/GenBank/DDBJ databases">
        <authorList>
            <person name="Gilroy R."/>
        </authorList>
    </citation>
    <scope>NUCLEOTIDE SEQUENCE</scope>
    <source>
        <strain evidence="15">C6-149</strain>
    </source>
</reference>
<keyword evidence="5" id="KW-0677">Repeat</keyword>
<sequence length="476" mass="54328">MDSGQIIRNLIIVLIVFIFAAFFVAAEFALVQTRPSVLDEEQKKRSKPSRRIKLAQQMVHNLNEYLSTTQVGVSLCGIILGWIGETTLTDIFINLFKDINFNLNTTSAHIIGAVLGVFLLTYAEVVLTEITPKNISIDMPLRVMMLVALPLHYFHILFYPFVWLLNTSANCIVKMLGLKPASETENAFSQSEILALSKNAVSSGELDQEDYVFMQRAFEMNDKVARDIMIDRTQLVVIDITDDIKTALQVYLTDHYSRIPVVADGDKDKILGYVYNYDLIRQSQIDSSIKVSKILRNIITVPETMPIQDVLNQMIRKQAPIVTVVDEYGGTSGIVTDNDIYEELFGTVRDENDDVSDQYIIKEKNGVYKVSGKTTLYDFQRYFHKEFKAFDESEIVTLAGFILENDPEIQKGDTFKLENFSFTVADYENSYINWFKVTYTKEKTTNNELSDTEENDNNQLKKIDTKQKNNKKEDGL</sequence>
<evidence type="ECO:0000259" key="14">
    <source>
        <dbReference type="PROSITE" id="PS51846"/>
    </source>
</evidence>
<evidence type="ECO:0000256" key="9">
    <source>
        <dbReference type="PROSITE-ProRule" id="PRU00703"/>
    </source>
</evidence>
<dbReference type="GO" id="GO:0005886">
    <property type="term" value="C:plasma membrane"/>
    <property type="evidence" value="ECO:0007669"/>
    <property type="project" value="UniProtKB-SubCell"/>
</dbReference>
<feature type="domain" description="CNNM transmembrane" evidence="14">
    <location>
        <begin position="2"/>
        <end position="210"/>
    </location>
</feature>
<feature type="compositionally biased region" description="Basic and acidic residues" evidence="11">
    <location>
        <begin position="459"/>
        <end position="476"/>
    </location>
</feature>
<dbReference type="SUPFAM" id="SSF54631">
    <property type="entry name" value="CBS-domain pair"/>
    <property type="match status" value="1"/>
</dbReference>
<comment type="caution">
    <text evidence="15">The sequence shown here is derived from an EMBL/GenBank/DDBJ whole genome shotgun (WGS) entry which is preliminary data.</text>
</comment>
<evidence type="ECO:0000256" key="4">
    <source>
        <dbReference type="ARBA" id="ARBA00022692"/>
    </source>
</evidence>
<feature type="domain" description="CBS" evidence="13">
    <location>
        <begin position="229"/>
        <end position="291"/>
    </location>
</feature>
<dbReference type="Gene3D" id="3.30.465.10">
    <property type="match status" value="1"/>
</dbReference>
<dbReference type="SUPFAM" id="SSF56176">
    <property type="entry name" value="FAD-binding/transporter-associated domain-like"/>
    <property type="match status" value="1"/>
</dbReference>
<feature type="transmembrane region" description="Helical" evidence="12">
    <location>
        <begin position="65"/>
        <end position="83"/>
    </location>
</feature>
<evidence type="ECO:0000313" key="16">
    <source>
        <dbReference type="Proteomes" id="UP000823614"/>
    </source>
</evidence>
<dbReference type="InterPro" id="IPR051676">
    <property type="entry name" value="UPF0053_domain"/>
</dbReference>
<dbReference type="InterPro" id="IPR005170">
    <property type="entry name" value="Transptr-assoc_dom"/>
</dbReference>
<dbReference type="Pfam" id="PF03471">
    <property type="entry name" value="CorC_HlyC"/>
    <property type="match status" value="1"/>
</dbReference>
<dbReference type="Pfam" id="PF01595">
    <property type="entry name" value="CNNM"/>
    <property type="match status" value="1"/>
</dbReference>
<feature type="domain" description="CBS" evidence="13">
    <location>
        <begin position="294"/>
        <end position="351"/>
    </location>
</feature>
<feature type="transmembrane region" description="Helical" evidence="12">
    <location>
        <begin position="6"/>
        <end position="26"/>
    </location>
</feature>
<keyword evidence="8 10" id="KW-0472">Membrane</keyword>
<evidence type="ECO:0000259" key="13">
    <source>
        <dbReference type="PROSITE" id="PS51371"/>
    </source>
</evidence>
<dbReference type="GO" id="GO:0050660">
    <property type="term" value="F:flavin adenine dinucleotide binding"/>
    <property type="evidence" value="ECO:0007669"/>
    <property type="project" value="InterPro"/>
</dbReference>